<reference evidence="1 2" key="1">
    <citation type="submission" date="2017-01" db="EMBL/GenBank/DDBJ databases">
        <authorList>
            <consortium name="Urmite Genomes"/>
        </authorList>
    </citation>
    <scope>NUCLEOTIDE SEQUENCE [LARGE SCALE GENOMIC DNA]</scope>
    <source>
        <strain evidence="1 2">AB215</strain>
    </source>
</reference>
<name>A0A2U3PDG3_9MYCO</name>
<sequence length="56" mass="6302">MYKRETERCRKCDGLADALVWYQYSSNGHPVGRIIHRIRCRHGCSGLVVDGPGARG</sequence>
<keyword evidence="2" id="KW-1185">Reference proteome</keyword>
<dbReference type="EMBL" id="FUEZ01000004">
    <property type="protein sequence ID" value="SPM41705.1"/>
    <property type="molecule type" value="Genomic_DNA"/>
</dbReference>
<dbReference type="RefSeq" id="WP_165691588.1">
    <property type="nucleotide sequence ID" value="NZ_FUEZ01000004.1"/>
</dbReference>
<evidence type="ECO:0000313" key="1">
    <source>
        <dbReference type="EMBL" id="SPM41705.1"/>
    </source>
</evidence>
<evidence type="ECO:0000313" key="2">
    <source>
        <dbReference type="Proteomes" id="UP000240424"/>
    </source>
</evidence>
<protein>
    <submittedName>
        <fullName evidence="1">Uncharacterized protein</fullName>
    </submittedName>
</protein>
<dbReference type="AlphaFoldDB" id="A0A2U3PDG3"/>
<proteinExistence type="predicted"/>
<organism evidence="1 2">
    <name type="scientific">Mycobacterium numidiamassiliense</name>
    <dbReference type="NCBI Taxonomy" id="1841861"/>
    <lineage>
        <taxon>Bacteria</taxon>
        <taxon>Bacillati</taxon>
        <taxon>Actinomycetota</taxon>
        <taxon>Actinomycetes</taxon>
        <taxon>Mycobacteriales</taxon>
        <taxon>Mycobacteriaceae</taxon>
        <taxon>Mycobacterium</taxon>
    </lineage>
</organism>
<dbReference type="Proteomes" id="UP000240424">
    <property type="component" value="Unassembled WGS sequence"/>
</dbReference>
<accession>A0A2U3PDG3</accession>
<gene>
    <name evidence="1" type="ORF">MNAB215_3917</name>
</gene>